<reference evidence="2 3" key="1">
    <citation type="submission" date="2019-07" db="EMBL/GenBank/DDBJ databases">
        <title>Pseudomonas mangiferae sp. nov., isolated from bark of mango tree in Thailand.</title>
        <authorList>
            <person name="Srisuk N."/>
            <person name="Anurat P."/>
        </authorList>
    </citation>
    <scope>NUCLEOTIDE SEQUENCE [LARGE SCALE GENOMIC DNA]</scope>
    <source>
        <strain evidence="2 3">DMKU_BBB3-04</strain>
    </source>
</reference>
<evidence type="ECO:0000259" key="1">
    <source>
        <dbReference type="Pfam" id="PF09937"/>
    </source>
</evidence>
<proteinExistence type="predicted"/>
<dbReference type="EMBL" id="VJOY01000027">
    <property type="protein sequence ID" value="TRX72844.1"/>
    <property type="molecule type" value="Genomic_DNA"/>
</dbReference>
<dbReference type="Proteomes" id="UP000315235">
    <property type="component" value="Unassembled WGS sequence"/>
</dbReference>
<evidence type="ECO:0000313" key="2">
    <source>
        <dbReference type="EMBL" id="TRX72844.1"/>
    </source>
</evidence>
<comment type="caution">
    <text evidence="2">The sequence shown here is derived from an EMBL/GenBank/DDBJ whole genome shotgun (WGS) entry which is preliminary data.</text>
</comment>
<protein>
    <submittedName>
        <fullName evidence="2">DUF2169 domain-containing protein</fullName>
    </submittedName>
</protein>
<gene>
    <name evidence="2" type="ORF">FM069_20725</name>
</gene>
<dbReference type="AlphaFoldDB" id="A0A553GTL0"/>
<organism evidence="2 3">
    <name type="scientific">Pseudomonas mangiferae</name>
    <dbReference type="NCBI Taxonomy" id="2593654"/>
    <lineage>
        <taxon>Bacteria</taxon>
        <taxon>Pseudomonadati</taxon>
        <taxon>Pseudomonadota</taxon>
        <taxon>Gammaproteobacteria</taxon>
        <taxon>Pseudomonadales</taxon>
        <taxon>Pseudomonadaceae</taxon>
        <taxon>Pseudomonas</taxon>
    </lineage>
</organism>
<sequence length="417" mass="47392">MDFHNLTPFAAQCFTMADSKDQEYRVAVLKVGYAIECLPGQTHARLRVLDHDPVSLCLTDEYWGPVGETSVKEESDLAPFKPRCDVILHGYAHAPGGQPARGWPVRLRLSEPAAELTKEGEVHRVLLDKTLAVRSPGIFREGPLGWKYVAGDAVARIPLRWEQTFGGHCQIPNEAHSRDPRQPEWLLNEACYANPLGQGWLEKRFFRLLERTNQPIPRVLPAPSLSYPGEWLDEPWMAHQPEANLLPRGMAEVASRYRYRPAGFGVVGRAWTPRLQRAGTYDARWLAERWPRLPQDFDFAYWNGAPLDQQIAWPSPRVRIELWNVLDPRYCLDGHVSLELPGHRAFFLAWFAGEVPFPIQPVIDTVLIDGDQRRVSLTWRCLIPAALPVHRLEARFETSPEAPLLKWAQSTATAKEA</sequence>
<dbReference type="RefSeq" id="WP_143490310.1">
    <property type="nucleotide sequence ID" value="NZ_VJOY01000027.1"/>
</dbReference>
<dbReference type="InterPro" id="IPR018683">
    <property type="entry name" value="DUF2169"/>
</dbReference>
<feature type="domain" description="DUF2169" evidence="1">
    <location>
        <begin position="26"/>
        <end position="380"/>
    </location>
</feature>
<dbReference type="Pfam" id="PF09937">
    <property type="entry name" value="DUF2169"/>
    <property type="match status" value="1"/>
</dbReference>
<keyword evidence="3" id="KW-1185">Reference proteome</keyword>
<name>A0A553GTL0_9PSED</name>
<evidence type="ECO:0000313" key="3">
    <source>
        <dbReference type="Proteomes" id="UP000315235"/>
    </source>
</evidence>
<dbReference type="OrthoDB" id="237820at2"/>
<accession>A0A553GTL0</accession>